<reference evidence="4" key="1">
    <citation type="journal article" date="2014" name="Int. J. Syst. Evol. Microbiol.">
        <title>Complete genome sequence of Corynebacterium casei LMG S-19264T (=DSM 44701T), isolated from a smear-ripened cheese.</title>
        <authorList>
            <consortium name="US DOE Joint Genome Institute (JGI-PGF)"/>
            <person name="Walter F."/>
            <person name="Albersmeier A."/>
            <person name="Kalinowski J."/>
            <person name="Ruckert C."/>
        </authorList>
    </citation>
    <scope>NUCLEOTIDE SEQUENCE</scope>
    <source>
        <strain evidence="4">KCTC 42651</strain>
    </source>
</reference>
<dbReference type="EMBL" id="BMZS01000014">
    <property type="protein sequence ID" value="GHD62404.1"/>
    <property type="molecule type" value="Genomic_DNA"/>
</dbReference>
<feature type="domain" description="MmgE/PrpD C-terminal" evidence="3">
    <location>
        <begin position="273"/>
        <end position="390"/>
    </location>
</feature>
<dbReference type="GO" id="GO:0016829">
    <property type="term" value="F:lyase activity"/>
    <property type="evidence" value="ECO:0007669"/>
    <property type="project" value="InterPro"/>
</dbReference>
<name>A0A919CSG9_9PROT</name>
<comment type="caution">
    <text evidence="4">The sequence shown here is derived from an EMBL/GenBank/DDBJ whole genome shotgun (WGS) entry which is preliminary data.</text>
</comment>
<dbReference type="InterPro" id="IPR036148">
    <property type="entry name" value="MmgE/PrpD_sf"/>
</dbReference>
<dbReference type="AlphaFoldDB" id="A0A919CSG9"/>
<dbReference type="Pfam" id="PF19305">
    <property type="entry name" value="MmgE_PrpD_C"/>
    <property type="match status" value="1"/>
</dbReference>
<dbReference type="SUPFAM" id="SSF103378">
    <property type="entry name" value="2-methylcitrate dehydratase PrpD"/>
    <property type="match status" value="1"/>
</dbReference>
<protein>
    <recommendedName>
        <fullName evidence="6">MmgE/PrpD family protein 4</fullName>
    </recommendedName>
</protein>
<dbReference type="PANTHER" id="PTHR16943">
    <property type="entry name" value="2-METHYLCITRATE DEHYDRATASE-RELATED"/>
    <property type="match status" value="1"/>
</dbReference>
<evidence type="ECO:0008006" key="6">
    <source>
        <dbReference type="Google" id="ProtNLM"/>
    </source>
</evidence>
<dbReference type="Pfam" id="PF03972">
    <property type="entry name" value="MmgE_PrpD_N"/>
    <property type="match status" value="1"/>
</dbReference>
<reference evidence="4" key="2">
    <citation type="submission" date="2020-09" db="EMBL/GenBank/DDBJ databases">
        <authorList>
            <person name="Sun Q."/>
            <person name="Kim S."/>
        </authorList>
    </citation>
    <scope>NUCLEOTIDE SEQUENCE</scope>
    <source>
        <strain evidence="4">KCTC 42651</strain>
    </source>
</reference>
<dbReference type="InterPro" id="IPR045337">
    <property type="entry name" value="MmgE_PrpD_C"/>
</dbReference>
<accession>A0A919CSG9</accession>
<evidence type="ECO:0000256" key="1">
    <source>
        <dbReference type="ARBA" id="ARBA00006174"/>
    </source>
</evidence>
<gene>
    <name evidence="4" type="ORF">GCM10017083_51200</name>
</gene>
<dbReference type="InterPro" id="IPR045336">
    <property type="entry name" value="MmgE_PrpD_N"/>
</dbReference>
<sequence>MSLVRSFADFVCGLDSETIPDEVMERARLCLLNGYGIGIGCHDTPYAPVARRAAIAMDGERPADSPLPSATLLGDGRRTSVAGAILANAALFHGRAQEDASGAAHLGTEMIPLATAMIEAYGYPLDRLLSALVAGYEIGGLLEEAHAVHTTPAGLRSSMVYGPIACAAMAARLMALPADRTASAMALAASATGGNLQSFADGTDEWRYQVGMVGRVGLVSAMLAAEGAITAPYAVEGKAGLIRSLARQEPDVEGLAGTLGRHWKIHRVAFKPFPVCAFNQSPVTAALRLRDKLAGRPVAKVDVRMNPYETGYAGMDEKGPFSTISGTLMSIPFCIATALVRGVPSMRHMTTYDDPAVNDLVAKVELVTDAGVPTLSCILEATLADGSTVVEDLRMTALDYAYDWDETSALIRRIGAETGVPDAAYDRLEAFCRDLPAGDIATVREAFAMLDTLRAAAE</sequence>
<dbReference type="InterPro" id="IPR005656">
    <property type="entry name" value="MmgE_PrpD"/>
</dbReference>
<keyword evidence="5" id="KW-1185">Reference proteome</keyword>
<dbReference type="RefSeq" id="WP_189995068.1">
    <property type="nucleotide sequence ID" value="NZ_BMZS01000014.1"/>
</dbReference>
<proteinExistence type="inferred from homology"/>
<feature type="domain" description="MmgE/PrpD N-terminal" evidence="2">
    <location>
        <begin position="6"/>
        <end position="248"/>
    </location>
</feature>
<dbReference type="Proteomes" id="UP000630353">
    <property type="component" value="Unassembled WGS sequence"/>
</dbReference>
<evidence type="ECO:0000313" key="4">
    <source>
        <dbReference type="EMBL" id="GHD62404.1"/>
    </source>
</evidence>
<dbReference type="InterPro" id="IPR042183">
    <property type="entry name" value="MmgE/PrpD_sf_1"/>
</dbReference>
<evidence type="ECO:0000259" key="3">
    <source>
        <dbReference type="Pfam" id="PF19305"/>
    </source>
</evidence>
<evidence type="ECO:0000313" key="5">
    <source>
        <dbReference type="Proteomes" id="UP000630353"/>
    </source>
</evidence>
<organism evidence="4 5">
    <name type="scientific">Thalassobaculum fulvum</name>
    <dbReference type="NCBI Taxonomy" id="1633335"/>
    <lineage>
        <taxon>Bacteria</taxon>
        <taxon>Pseudomonadati</taxon>
        <taxon>Pseudomonadota</taxon>
        <taxon>Alphaproteobacteria</taxon>
        <taxon>Rhodospirillales</taxon>
        <taxon>Thalassobaculaceae</taxon>
        <taxon>Thalassobaculum</taxon>
    </lineage>
</organism>
<comment type="similarity">
    <text evidence="1">Belongs to the PrpD family.</text>
</comment>
<evidence type="ECO:0000259" key="2">
    <source>
        <dbReference type="Pfam" id="PF03972"/>
    </source>
</evidence>
<dbReference type="PANTHER" id="PTHR16943:SF8">
    <property type="entry name" value="2-METHYLCITRATE DEHYDRATASE"/>
    <property type="match status" value="1"/>
</dbReference>
<dbReference type="Gene3D" id="1.10.4100.10">
    <property type="entry name" value="2-methylcitrate dehydratase PrpD"/>
    <property type="match status" value="1"/>
</dbReference>